<feature type="domain" description="BRCT" evidence="3">
    <location>
        <begin position="8"/>
        <end position="80"/>
    </location>
</feature>
<dbReference type="InterPro" id="IPR059215">
    <property type="entry name" value="BRCT2_TopBP1-like"/>
</dbReference>
<evidence type="ECO:0000256" key="2">
    <source>
        <dbReference type="SAM" id="MobiDB-lite"/>
    </source>
</evidence>
<name>A0AAV9IFB5_9RHOD</name>
<sequence length="707" mass="80507">MKEENDGKLGKILQGWKIACSGIPVEQVEKLKSAACSLGALFVEFDAKVSVLLCTKVGSSKTRAAQQLGIPLVHPDWLLSLDKWDNPIEAMSGFRLKPLQGLFISVTGLSLECRKKVEQVCVSLGASYSGDLSKTCSHLIGLEPKGLKYEFALKCKMHIVTIDWLWSCQKYEKLVDENQFKLVAQKQDKSAPFLDQTSTDPQKKRRKQSFFDDEDPIVPFCPKASSLILLSCRVYLLCCTEEEMKRASQLLDRTGATRSNCLFSPLTHIIVGSSDRSSSDLHRYRDLIICYFHSNVRFVTLEWLHCCIQNGQLAYDGPFRVSLYDLYPIETFSLHANSLAEESNSLSTTHNNKIEKGKIVQQSSFSSSIFRGLRFRFHSSFLSMGGLEQEVSNEIQAAQGVLVQESGIPTHLIVSHGAIDTFPEKICIVTSYWVKACLRFHRLLSPHSSILFRPLQWRLPLETMMPCKITLSGFYNDVDFTRMDYHREYIKEIIHLIGATYLERLSKRHTTHLIVENTCSEKYPMALKWGIPVVRLEWLFACFQSGTRVPIDRYRFQGEMTTASSLLESTTCDDSCSTLNGSSDVLRHSEKHNDSLGGVKKDDRALYPSGKVSTRMRSDNQELGDYDLWRNERRRKGVEEDDENEHASRNDDYHPSRSYWNEEEKWDNIEGLSQVVVFEDKSSLSYLRQGKNVSSSWHRGIGELPSK</sequence>
<dbReference type="AlphaFoldDB" id="A0AAV9IFB5"/>
<accession>A0AAV9IFB5</accession>
<dbReference type="Pfam" id="PF12738">
    <property type="entry name" value="PTCB-BRCT"/>
    <property type="match status" value="3"/>
</dbReference>
<dbReference type="EMBL" id="JANCYU010000036">
    <property type="protein sequence ID" value="KAK4526055.1"/>
    <property type="molecule type" value="Genomic_DNA"/>
</dbReference>
<comment type="caution">
    <text evidence="4">The sequence shown here is derived from an EMBL/GenBank/DDBJ whole genome shotgun (WGS) entry which is preliminary data.</text>
</comment>
<dbReference type="CDD" id="cd17731">
    <property type="entry name" value="BRCT_TopBP1_rpt2_like"/>
    <property type="match status" value="1"/>
</dbReference>
<evidence type="ECO:0000313" key="5">
    <source>
        <dbReference type="Proteomes" id="UP001300502"/>
    </source>
</evidence>
<dbReference type="GO" id="GO:0007095">
    <property type="term" value="P:mitotic G2 DNA damage checkpoint signaling"/>
    <property type="evidence" value="ECO:0007669"/>
    <property type="project" value="TreeGrafter"/>
</dbReference>
<dbReference type="PANTHER" id="PTHR13561">
    <property type="entry name" value="DNA REPLICATION REGULATOR DPB11-RELATED"/>
    <property type="match status" value="1"/>
</dbReference>
<dbReference type="GO" id="GO:0006270">
    <property type="term" value="P:DNA replication initiation"/>
    <property type="evidence" value="ECO:0007669"/>
    <property type="project" value="TreeGrafter"/>
</dbReference>
<dbReference type="PROSITE" id="PS50172">
    <property type="entry name" value="BRCT"/>
    <property type="match status" value="5"/>
</dbReference>
<proteinExistence type="predicted"/>
<organism evidence="4 5">
    <name type="scientific">Galdieria yellowstonensis</name>
    <dbReference type="NCBI Taxonomy" id="3028027"/>
    <lineage>
        <taxon>Eukaryota</taxon>
        <taxon>Rhodophyta</taxon>
        <taxon>Bangiophyceae</taxon>
        <taxon>Galdieriales</taxon>
        <taxon>Galdieriaceae</taxon>
        <taxon>Galdieria</taxon>
    </lineage>
</organism>
<evidence type="ECO:0000259" key="3">
    <source>
        <dbReference type="PROSITE" id="PS50172"/>
    </source>
</evidence>
<dbReference type="InterPro" id="IPR036420">
    <property type="entry name" value="BRCT_dom_sf"/>
</dbReference>
<dbReference type="SUPFAM" id="SSF52113">
    <property type="entry name" value="BRCT domain"/>
    <property type="match status" value="5"/>
</dbReference>
<feature type="compositionally biased region" description="Basic and acidic residues" evidence="2">
    <location>
        <begin position="585"/>
        <end position="605"/>
    </location>
</feature>
<gene>
    <name evidence="4" type="ORF">GAYE_SCF19G3966</name>
</gene>
<keyword evidence="5" id="KW-1185">Reference proteome</keyword>
<evidence type="ECO:0000256" key="1">
    <source>
        <dbReference type="ARBA" id="ARBA00022737"/>
    </source>
</evidence>
<dbReference type="InterPro" id="IPR001357">
    <property type="entry name" value="BRCT_dom"/>
</dbReference>
<keyword evidence="1" id="KW-0677">Repeat</keyword>
<protein>
    <recommendedName>
        <fullName evidence="3">BRCT domain-containing protein</fullName>
    </recommendedName>
</protein>
<dbReference type="CDD" id="cd00027">
    <property type="entry name" value="BRCT"/>
    <property type="match status" value="1"/>
</dbReference>
<feature type="region of interest" description="Disordered" evidence="2">
    <location>
        <begin position="636"/>
        <end position="657"/>
    </location>
</feature>
<dbReference type="GO" id="GO:0033314">
    <property type="term" value="P:mitotic DNA replication checkpoint signaling"/>
    <property type="evidence" value="ECO:0007669"/>
    <property type="project" value="TreeGrafter"/>
</dbReference>
<evidence type="ECO:0000313" key="4">
    <source>
        <dbReference type="EMBL" id="KAK4526055.1"/>
    </source>
</evidence>
<dbReference type="Proteomes" id="UP001300502">
    <property type="component" value="Unassembled WGS sequence"/>
</dbReference>
<feature type="domain" description="BRCT" evidence="3">
    <location>
        <begin position="94"/>
        <end position="182"/>
    </location>
</feature>
<feature type="compositionally biased region" description="Basic and acidic residues" evidence="2">
    <location>
        <begin position="645"/>
        <end position="657"/>
    </location>
</feature>
<feature type="region of interest" description="Disordered" evidence="2">
    <location>
        <begin position="583"/>
        <end position="618"/>
    </location>
</feature>
<dbReference type="PANTHER" id="PTHR13561:SF20">
    <property type="entry name" value="DNA TOPOISOMERASE 2-BINDING PROTEIN 1"/>
    <property type="match status" value="1"/>
</dbReference>
<feature type="domain" description="BRCT" evidence="3">
    <location>
        <begin position="469"/>
        <end position="556"/>
    </location>
</feature>
<dbReference type="SMART" id="SM00292">
    <property type="entry name" value="BRCT"/>
    <property type="match status" value="4"/>
</dbReference>
<dbReference type="Gene3D" id="3.40.50.10190">
    <property type="entry name" value="BRCT domain"/>
    <property type="match status" value="5"/>
</dbReference>
<reference evidence="4 5" key="1">
    <citation type="submission" date="2022-07" db="EMBL/GenBank/DDBJ databases">
        <title>Genome-wide signatures of adaptation to extreme environments.</title>
        <authorList>
            <person name="Cho C.H."/>
            <person name="Yoon H.S."/>
        </authorList>
    </citation>
    <scope>NUCLEOTIDE SEQUENCE [LARGE SCALE GENOMIC DNA]</scope>
    <source>
        <strain evidence="4 5">108.79 E11</strain>
    </source>
</reference>
<feature type="domain" description="BRCT" evidence="3">
    <location>
        <begin position="224"/>
        <end position="321"/>
    </location>
</feature>
<feature type="domain" description="BRCT" evidence="3">
    <location>
        <begin position="365"/>
        <end position="451"/>
    </location>
</feature>